<sequence>MAKANDLTQGKVTGLILKFYFPMLLTNMLQQLYTIADTAIVGKGLGDNALAAVGNMSSLTFLIFGFSMGLANGFSVIIAQSFGAKDYSKLRRSVASSAMLCFIIGIILTAVSISFLKPVLHLLRTNEAIMHDGLVYGYFIFGGLIATITYNLCSCILRALGDSKTPFIAIIISSIVNICLDSFFIFVLKTGVEGAAIATIFSQIMSAFICWLRIRKIEELNVTKEDFRGNGKLYGELFKNGLPMAFMNSITAVGCMVIQYFVNGLGVAYTTSYSACSKFLTLFMQPACTAGFTMSAFTSQNYGAKRFDRIREGLHVCLAISTISYVLLGSVMVFFPEALAKIMLNGEEPVAIAKTYLPVCGIFLFAVDFLFVFRNGCQGFGKPFIPMISGIAEMALRIAVIALFISTVGFRATAYAEASAWIGALLINMAAFEHTLRKNLSEPVVHRKEIKTVA</sequence>
<proteinExistence type="predicted"/>
<keyword evidence="5 7" id="KW-1133">Transmembrane helix</keyword>
<comment type="subcellular location">
    <subcellularLocation>
        <location evidence="1">Cell membrane</location>
        <topology evidence="1">Multi-pass membrane protein</topology>
    </subcellularLocation>
</comment>
<dbReference type="GO" id="GO:0042910">
    <property type="term" value="F:xenobiotic transmembrane transporter activity"/>
    <property type="evidence" value="ECO:0007669"/>
    <property type="project" value="InterPro"/>
</dbReference>
<dbReference type="InterPro" id="IPR048279">
    <property type="entry name" value="MdtK-like"/>
</dbReference>
<feature type="transmembrane region" description="Helical" evidence="7">
    <location>
        <begin position="242"/>
        <end position="262"/>
    </location>
</feature>
<feature type="transmembrane region" description="Helical" evidence="7">
    <location>
        <begin position="418"/>
        <end position="436"/>
    </location>
</feature>
<dbReference type="RefSeq" id="WP_074716263.1">
    <property type="nucleotide sequence ID" value="NZ_FNWV01000005.1"/>
</dbReference>
<evidence type="ECO:0000256" key="4">
    <source>
        <dbReference type="ARBA" id="ARBA00022692"/>
    </source>
</evidence>
<dbReference type="NCBIfam" id="TIGR00797">
    <property type="entry name" value="matE"/>
    <property type="match status" value="1"/>
</dbReference>
<dbReference type="PANTHER" id="PTHR43549:SF3">
    <property type="entry name" value="MULTIDRUG RESISTANCE PROTEIN YPNP-RELATED"/>
    <property type="match status" value="1"/>
</dbReference>
<dbReference type="CDD" id="cd13138">
    <property type="entry name" value="MATE_yoeA_like"/>
    <property type="match status" value="1"/>
</dbReference>
<dbReference type="Pfam" id="PF01554">
    <property type="entry name" value="MatE"/>
    <property type="match status" value="2"/>
</dbReference>
<evidence type="ECO:0000256" key="5">
    <source>
        <dbReference type="ARBA" id="ARBA00022989"/>
    </source>
</evidence>
<dbReference type="InterPro" id="IPR052031">
    <property type="entry name" value="Membrane_Transporter-Flippase"/>
</dbReference>
<keyword evidence="3" id="KW-1003">Cell membrane</keyword>
<dbReference type="GO" id="GO:0005886">
    <property type="term" value="C:plasma membrane"/>
    <property type="evidence" value="ECO:0007669"/>
    <property type="project" value="UniProtKB-SubCell"/>
</dbReference>
<feature type="transmembrane region" description="Helical" evidence="7">
    <location>
        <begin position="167"/>
        <end position="188"/>
    </location>
</feature>
<organism evidence="8 9">
    <name type="scientific">Ruminococcus flavefaciens</name>
    <dbReference type="NCBI Taxonomy" id="1265"/>
    <lineage>
        <taxon>Bacteria</taxon>
        <taxon>Bacillati</taxon>
        <taxon>Bacillota</taxon>
        <taxon>Clostridia</taxon>
        <taxon>Eubacteriales</taxon>
        <taxon>Oscillospiraceae</taxon>
        <taxon>Ruminococcus</taxon>
    </lineage>
</organism>
<evidence type="ECO:0000256" key="6">
    <source>
        <dbReference type="ARBA" id="ARBA00023136"/>
    </source>
</evidence>
<keyword evidence="2" id="KW-0813">Transport</keyword>
<evidence type="ECO:0000313" key="8">
    <source>
        <dbReference type="EMBL" id="SEH60063.1"/>
    </source>
</evidence>
<evidence type="ECO:0000313" key="9">
    <source>
        <dbReference type="Proteomes" id="UP000183190"/>
    </source>
</evidence>
<feature type="transmembrane region" description="Helical" evidence="7">
    <location>
        <begin position="355"/>
        <end position="373"/>
    </location>
</feature>
<feature type="transmembrane region" description="Helical" evidence="7">
    <location>
        <begin position="194"/>
        <end position="214"/>
    </location>
</feature>
<accession>A0A1H6JLC9</accession>
<feature type="transmembrane region" description="Helical" evidence="7">
    <location>
        <begin position="136"/>
        <end position="160"/>
    </location>
</feature>
<dbReference type="InterPro" id="IPR002528">
    <property type="entry name" value="MATE_fam"/>
</dbReference>
<evidence type="ECO:0000256" key="2">
    <source>
        <dbReference type="ARBA" id="ARBA00022448"/>
    </source>
</evidence>
<dbReference type="PIRSF" id="PIRSF006603">
    <property type="entry name" value="DinF"/>
    <property type="match status" value="1"/>
</dbReference>
<dbReference type="AlphaFoldDB" id="A0A1H6JLC9"/>
<feature type="transmembrane region" description="Helical" evidence="7">
    <location>
        <begin position="394"/>
        <end position="412"/>
    </location>
</feature>
<dbReference type="GO" id="GO:0015297">
    <property type="term" value="F:antiporter activity"/>
    <property type="evidence" value="ECO:0007669"/>
    <property type="project" value="InterPro"/>
</dbReference>
<feature type="transmembrane region" description="Helical" evidence="7">
    <location>
        <begin position="314"/>
        <end position="335"/>
    </location>
</feature>
<keyword evidence="6 7" id="KW-0472">Membrane</keyword>
<evidence type="ECO:0000256" key="3">
    <source>
        <dbReference type="ARBA" id="ARBA00022475"/>
    </source>
</evidence>
<feature type="transmembrane region" description="Helical" evidence="7">
    <location>
        <begin position="282"/>
        <end position="302"/>
    </location>
</feature>
<dbReference type="Proteomes" id="UP000183190">
    <property type="component" value="Unassembled WGS sequence"/>
</dbReference>
<feature type="transmembrane region" description="Helical" evidence="7">
    <location>
        <begin position="94"/>
        <end position="116"/>
    </location>
</feature>
<dbReference type="PANTHER" id="PTHR43549">
    <property type="entry name" value="MULTIDRUG RESISTANCE PROTEIN YPNP-RELATED"/>
    <property type="match status" value="1"/>
</dbReference>
<gene>
    <name evidence="8" type="ORF">SAMN02910265_01640</name>
</gene>
<name>A0A1H6JLC9_RUMFL</name>
<feature type="transmembrane region" description="Helical" evidence="7">
    <location>
        <begin position="59"/>
        <end position="82"/>
    </location>
</feature>
<protein>
    <submittedName>
        <fullName evidence="8">Putative efflux protein, MATE family</fullName>
    </submittedName>
</protein>
<evidence type="ECO:0000256" key="7">
    <source>
        <dbReference type="SAM" id="Phobius"/>
    </source>
</evidence>
<keyword evidence="4 7" id="KW-0812">Transmembrane</keyword>
<dbReference type="OrthoDB" id="9776324at2"/>
<evidence type="ECO:0000256" key="1">
    <source>
        <dbReference type="ARBA" id="ARBA00004651"/>
    </source>
</evidence>
<reference evidence="8 9" key="1">
    <citation type="submission" date="2016-10" db="EMBL/GenBank/DDBJ databases">
        <authorList>
            <person name="de Groot N.N."/>
        </authorList>
    </citation>
    <scope>NUCLEOTIDE SEQUENCE [LARGE SCALE GENOMIC DNA]</scope>
    <source>
        <strain evidence="8 9">YAD2003</strain>
    </source>
</reference>
<dbReference type="EMBL" id="FNWV01000005">
    <property type="protein sequence ID" value="SEH60063.1"/>
    <property type="molecule type" value="Genomic_DNA"/>
</dbReference>